<dbReference type="PANTHER" id="PTHR33693">
    <property type="entry name" value="TYPE-5 URACIL-DNA GLYCOSYLASE"/>
    <property type="match status" value="1"/>
</dbReference>
<evidence type="ECO:0000256" key="2">
    <source>
        <dbReference type="ARBA" id="ARBA00006521"/>
    </source>
</evidence>
<dbReference type="SMART" id="SM00987">
    <property type="entry name" value="UreE_C"/>
    <property type="match status" value="1"/>
</dbReference>
<evidence type="ECO:0000313" key="14">
    <source>
        <dbReference type="EMBL" id="VAV91753.1"/>
    </source>
</evidence>
<gene>
    <name evidence="14" type="ORF">MNBD_ALPHA06-1062</name>
</gene>
<feature type="compositionally biased region" description="Low complexity" evidence="12">
    <location>
        <begin position="57"/>
        <end position="70"/>
    </location>
</feature>
<dbReference type="GO" id="GO:0051539">
    <property type="term" value="F:4 iron, 4 sulfur cluster binding"/>
    <property type="evidence" value="ECO:0007669"/>
    <property type="project" value="UniProtKB-KW"/>
</dbReference>
<dbReference type="EC" id="3.2.2.27" evidence="3"/>
<evidence type="ECO:0000256" key="12">
    <source>
        <dbReference type="SAM" id="MobiDB-lite"/>
    </source>
</evidence>
<keyword evidence="14" id="KW-0326">Glycosidase</keyword>
<comment type="similarity">
    <text evidence="2">Belongs to the uracil-DNA glycosylase (UDG) superfamily. Type 4 (UDGa) family.</text>
</comment>
<evidence type="ECO:0000256" key="4">
    <source>
        <dbReference type="ARBA" id="ARBA00019403"/>
    </source>
</evidence>
<dbReference type="SMART" id="SM00986">
    <property type="entry name" value="UDG"/>
    <property type="match status" value="1"/>
</dbReference>
<keyword evidence="9" id="KW-0408">Iron</keyword>
<keyword evidence="6" id="KW-0479">Metal-binding</keyword>
<feature type="domain" description="Uracil-DNA glycosylase-like" evidence="13">
    <location>
        <begin position="124"/>
        <end position="281"/>
    </location>
</feature>
<proteinExistence type="inferred from homology"/>
<keyword evidence="7" id="KW-0227">DNA damage</keyword>
<keyword evidence="11" id="KW-0234">DNA repair</keyword>
<comment type="catalytic activity">
    <reaction evidence="1">
        <text>Hydrolyzes single-stranded DNA or mismatched double-stranded DNA and polynucleotides, releasing free uracil.</text>
        <dbReference type="EC" id="3.2.2.27"/>
    </reaction>
</comment>
<dbReference type="CDD" id="cd10030">
    <property type="entry name" value="UDG-F4_TTUDGA_SPO1dp_like"/>
    <property type="match status" value="1"/>
</dbReference>
<evidence type="ECO:0000259" key="13">
    <source>
        <dbReference type="SMART" id="SM00986"/>
    </source>
</evidence>
<evidence type="ECO:0000256" key="10">
    <source>
        <dbReference type="ARBA" id="ARBA00023014"/>
    </source>
</evidence>
<evidence type="ECO:0000256" key="11">
    <source>
        <dbReference type="ARBA" id="ARBA00023204"/>
    </source>
</evidence>
<dbReference type="InterPro" id="IPR005273">
    <property type="entry name" value="Ura-DNA_glyco_family4"/>
</dbReference>
<organism evidence="14">
    <name type="scientific">hydrothermal vent metagenome</name>
    <dbReference type="NCBI Taxonomy" id="652676"/>
    <lineage>
        <taxon>unclassified sequences</taxon>
        <taxon>metagenomes</taxon>
        <taxon>ecological metagenomes</taxon>
    </lineage>
</organism>
<keyword evidence="8 14" id="KW-0378">Hydrolase</keyword>
<dbReference type="Gene3D" id="3.40.470.10">
    <property type="entry name" value="Uracil-DNA glycosylase-like domain"/>
    <property type="match status" value="1"/>
</dbReference>
<evidence type="ECO:0000256" key="3">
    <source>
        <dbReference type="ARBA" id="ARBA00012030"/>
    </source>
</evidence>
<evidence type="ECO:0000256" key="8">
    <source>
        <dbReference type="ARBA" id="ARBA00022801"/>
    </source>
</evidence>
<evidence type="ECO:0000256" key="5">
    <source>
        <dbReference type="ARBA" id="ARBA00022485"/>
    </source>
</evidence>
<keyword evidence="10" id="KW-0411">Iron-sulfur</keyword>
<protein>
    <recommendedName>
        <fullName evidence="4">Type-4 uracil-DNA glycosylase</fullName>
        <ecNumber evidence="3">3.2.2.27</ecNumber>
    </recommendedName>
</protein>
<dbReference type="InterPro" id="IPR005122">
    <property type="entry name" value="Uracil-DNA_glycosylase-like"/>
</dbReference>
<dbReference type="AlphaFoldDB" id="A0A3B0S5V4"/>
<dbReference type="Pfam" id="PF03167">
    <property type="entry name" value="UDG"/>
    <property type="match status" value="1"/>
</dbReference>
<feature type="region of interest" description="Disordered" evidence="12">
    <location>
        <begin position="55"/>
        <end position="78"/>
    </location>
</feature>
<evidence type="ECO:0000256" key="6">
    <source>
        <dbReference type="ARBA" id="ARBA00022723"/>
    </source>
</evidence>
<sequence>MIFTPTKAVGVCQLALPALYWRLNHWTYLRLPDNFSRAEQSLSLWWEDAGVSSIAQPTSKKPTKTTTPAKPRVRQNASVSVPNKDRLAMAQKQAASAKTLEELTAAIAGFDAGALSDGASRAVIARGNPNADIMLIGEAPGRDEDRIGKPFVGRSGQFLDKMFAAIGLGEDELYISNGVFWRPKGNRTPTPEETAMCLPFVQRHIALIAPNLLITIGGSASKTMLATETGITRLRGKWSEYTIKNADGSDSETVIPLLPMYHPAFVLRKPATKRQCWQDLQGLQERLQQL</sequence>
<dbReference type="EMBL" id="UOEE01000132">
    <property type="protein sequence ID" value="VAV91753.1"/>
    <property type="molecule type" value="Genomic_DNA"/>
</dbReference>
<evidence type="ECO:0000256" key="9">
    <source>
        <dbReference type="ARBA" id="ARBA00023004"/>
    </source>
</evidence>
<dbReference type="InterPro" id="IPR051536">
    <property type="entry name" value="UDG_Type-4/5"/>
</dbReference>
<dbReference type="NCBIfam" id="TIGR00758">
    <property type="entry name" value="UDG_fam4"/>
    <property type="match status" value="1"/>
</dbReference>
<dbReference type="PANTHER" id="PTHR33693:SF1">
    <property type="entry name" value="TYPE-4 URACIL-DNA GLYCOSYLASE"/>
    <property type="match status" value="1"/>
</dbReference>
<dbReference type="SUPFAM" id="SSF52141">
    <property type="entry name" value="Uracil-DNA glycosylase-like"/>
    <property type="match status" value="1"/>
</dbReference>
<accession>A0A3B0S5V4</accession>
<keyword evidence="5" id="KW-0004">4Fe-4S</keyword>
<dbReference type="GO" id="GO:0004844">
    <property type="term" value="F:uracil DNA N-glycosylase activity"/>
    <property type="evidence" value="ECO:0007669"/>
    <property type="project" value="UniProtKB-EC"/>
</dbReference>
<evidence type="ECO:0000256" key="7">
    <source>
        <dbReference type="ARBA" id="ARBA00022763"/>
    </source>
</evidence>
<dbReference type="GO" id="GO:0006281">
    <property type="term" value="P:DNA repair"/>
    <property type="evidence" value="ECO:0007669"/>
    <property type="project" value="UniProtKB-KW"/>
</dbReference>
<evidence type="ECO:0000256" key="1">
    <source>
        <dbReference type="ARBA" id="ARBA00001400"/>
    </source>
</evidence>
<dbReference type="GO" id="GO:0046872">
    <property type="term" value="F:metal ion binding"/>
    <property type="evidence" value="ECO:0007669"/>
    <property type="project" value="UniProtKB-KW"/>
</dbReference>
<name>A0A3B0S5V4_9ZZZZ</name>
<dbReference type="InterPro" id="IPR036895">
    <property type="entry name" value="Uracil-DNA_glycosylase-like_sf"/>
</dbReference>
<reference evidence="14" key="1">
    <citation type="submission" date="2018-06" db="EMBL/GenBank/DDBJ databases">
        <authorList>
            <person name="Zhirakovskaya E."/>
        </authorList>
    </citation>
    <scope>NUCLEOTIDE SEQUENCE</scope>
</reference>